<name>A0A1I0HG46_THASX</name>
<dbReference type="InterPro" id="IPR033900">
    <property type="entry name" value="Gram_neg_porin_domain"/>
</dbReference>
<evidence type="ECO:0000256" key="4">
    <source>
        <dbReference type="SAM" id="SignalP"/>
    </source>
</evidence>
<feature type="chain" id="PRO_5011738315" evidence="4">
    <location>
        <begin position="20"/>
        <end position="388"/>
    </location>
</feature>
<dbReference type="OrthoDB" id="784582at2"/>
<keyword evidence="6" id="KW-1185">Reference proteome</keyword>
<reference evidence="5 6" key="1">
    <citation type="submission" date="2016-10" db="EMBL/GenBank/DDBJ databases">
        <authorList>
            <person name="de Groot N.N."/>
        </authorList>
    </citation>
    <scope>NUCLEOTIDE SEQUENCE [LARGE SCALE GENOMIC DNA]</scope>
    <source>
        <strain evidence="5 6">DSM 19706</strain>
    </source>
</reference>
<dbReference type="EMBL" id="FOHK01000016">
    <property type="protein sequence ID" value="SET82729.1"/>
    <property type="molecule type" value="Genomic_DNA"/>
</dbReference>
<sequence>MLKMTKSMLAVGVASAVFAGSSNGAELYNNPDVGAVDLGVSYSAFILQGKDTNTVEDGASRLWLIFSKDLGDGWTGFARSEWGVVLTNNVGGVEFVRNTGGNSLRPAGADGESFFIRKGFVGIKKDGVGELTLGKQWGLSYDIGGVTDNFYVFGGKASGTYNFGIDGGISGTGRAEQALQYDVEILGGLDLGVQFQFTDETIYIVDDDTGDIIEDTDLAYDNSFAVKVGYTFDFGLMIGAVYNKANLKIIDDAGVLPSLDVSDTLLTFGASYGSLANKGLYAALVLTTMEYHEINDLNSIMADAMGAELMVKYNFENNWGVHGGFNYLSDESSGPLNQYELTHIYLGTDYQFTKGFSAYIEGVLDSTKGADGSDIGEDQIGLGFRMDF</sequence>
<proteinExistence type="predicted"/>
<dbReference type="SUPFAM" id="SSF56935">
    <property type="entry name" value="Porins"/>
    <property type="match status" value="1"/>
</dbReference>
<comment type="subcellular location">
    <subcellularLocation>
        <location evidence="1">Cell outer membrane</location>
        <topology evidence="1">Multi-pass membrane protein</topology>
    </subcellularLocation>
</comment>
<dbReference type="InterPro" id="IPR023614">
    <property type="entry name" value="Porin_dom_sf"/>
</dbReference>
<dbReference type="STRING" id="349064.SAMN05660429_02791"/>
<gene>
    <name evidence="5" type="ORF">SAMN05660429_02791</name>
</gene>
<organism evidence="5 6">
    <name type="scientific">Thalassotalea agarivorans</name>
    <name type="common">Thalassomonas agarivorans</name>
    <dbReference type="NCBI Taxonomy" id="349064"/>
    <lineage>
        <taxon>Bacteria</taxon>
        <taxon>Pseudomonadati</taxon>
        <taxon>Pseudomonadota</taxon>
        <taxon>Gammaproteobacteria</taxon>
        <taxon>Alteromonadales</taxon>
        <taxon>Colwelliaceae</taxon>
        <taxon>Thalassotalea</taxon>
    </lineage>
</organism>
<feature type="signal peptide" evidence="4">
    <location>
        <begin position="1"/>
        <end position="19"/>
    </location>
</feature>
<accession>A0A1I0HG46</accession>
<dbReference type="AlphaFoldDB" id="A0A1I0HG46"/>
<dbReference type="PANTHER" id="PTHR34501:SF2">
    <property type="entry name" value="OUTER MEMBRANE PORIN F-RELATED"/>
    <property type="match status" value="1"/>
</dbReference>
<dbReference type="InterPro" id="IPR001702">
    <property type="entry name" value="Porin_Gram-ve"/>
</dbReference>
<dbReference type="Gene3D" id="2.40.160.10">
    <property type="entry name" value="Porin"/>
    <property type="match status" value="1"/>
</dbReference>
<evidence type="ECO:0000313" key="6">
    <source>
        <dbReference type="Proteomes" id="UP000199308"/>
    </source>
</evidence>
<dbReference type="PANTHER" id="PTHR34501">
    <property type="entry name" value="PROTEIN YDDL-RELATED"/>
    <property type="match status" value="1"/>
</dbReference>
<dbReference type="GO" id="GO:0015288">
    <property type="term" value="F:porin activity"/>
    <property type="evidence" value="ECO:0007669"/>
    <property type="project" value="InterPro"/>
</dbReference>
<dbReference type="GO" id="GO:0009279">
    <property type="term" value="C:cell outer membrane"/>
    <property type="evidence" value="ECO:0007669"/>
    <property type="project" value="UniProtKB-SubCell"/>
</dbReference>
<dbReference type="GO" id="GO:0034220">
    <property type="term" value="P:monoatomic ion transmembrane transport"/>
    <property type="evidence" value="ECO:0007669"/>
    <property type="project" value="InterPro"/>
</dbReference>
<dbReference type="CDD" id="cd00342">
    <property type="entry name" value="gram_neg_porins"/>
    <property type="match status" value="1"/>
</dbReference>
<keyword evidence="2 4" id="KW-0732">Signal</keyword>
<protein>
    <submittedName>
        <fullName evidence="5">Outer membrane protein (Porin)</fullName>
    </submittedName>
</protein>
<dbReference type="InterPro" id="IPR050298">
    <property type="entry name" value="Gram-neg_bact_OMP"/>
</dbReference>
<evidence type="ECO:0000256" key="2">
    <source>
        <dbReference type="ARBA" id="ARBA00022729"/>
    </source>
</evidence>
<evidence type="ECO:0000256" key="3">
    <source>
        <dbReference type="ARBA" id="ARBA00023136"/>
    </source>
</evidence>
<keyword evidence="3" id="KW-0472">Membrane</keyword>
<dbReference type="Proteomes" id="UP000199308">
    <property type="component" value="Unassembled WGS sequence"/>
</dbReference>
<evidence type="ECO:0000256" key="1">
    <source>
        <dbReference type="ARBA" id="ARBA00004571"/>
    </source>
</evidence>
<evidence type="ECO:0000313" key="5">
    <source>
        <dbReference type="EMBL" id="SET82729.1"/>
    </source>
</evidence>
<dbReference type="Pfam" id="PF00267">
    <property type="entry name" value="Porin_1"/>
    <property type="match status" value="1"/>
</dbReference>